<accession>A0AAN5CYS9</accession>
<dbReference type="AlphaFoldDB" id="A0AAN5CYS9"/>
<feature type="signal peptide" evidence="2">
    <location>
        <begin position="1"/>
        <end position="18"/>
    </location>
</feature>
<keyword evidence="2" id="KW-0732">Signal</keyword>
<keyword evidence="4" id="KW-1185">Reference proteome</keyword>
<dbReference type="Proteomes" id="UP001328107">
    <property type="component" value="Unassembled WGS sequence"/>
</dbReference>
<dbReference type="EMBL" id="BTRK01000005">
    <property type="protein sequence ID" value="GMR53012.1"/>
    <property type="molecule type" value="Genomic_DNA"/>
</dbReference>
<sequence>NFSTLLLLLLSILSFALAAEKEITDENVLLVKRHGGRGGPGGRGGRGGHCGGPSTSTPATGTTTTARERVPGL</sequence>
<evidence type="ECO:0000313" key="3">
    <source>
        <dbReference type="EMBL" id="GMR53012.1"/>
    </source>
</evidence>
<feature type="region of interest" description="Disordered" evidence="1">
    <location>
        <begin position="31"/>
        <end position="73"/>
    </location>
</feature>
<feature type="compositionally biased region" description="Low complexity" evidence="1">
    <location>
        <begin position="52"/>
        <end position="65"/>
    </location>
</feature>
<organism evidence="3 4">
    <name type="scientific">Pristionchus mayeri</name>
    <dbReference type="NCBI Taxonomy" id="1317129"/>
    <lineage>
        <taxon>Eukaryota</taxon>
        <taxon>Metazoa</taxon>
        <taxon>Ecdysozoa</taxon>
        <taxon>Nematoda</taxon>
        <taxon>Chromadorea</taxon>
        <taxon>Rhabditida</taxon>
        <taxon>Rhabditina</taxon>
        <taxon>Diplogasteromorpha</taxon>
        <taxon>Diplogasteroidea</taxon>
        <taxon>Neodiplogasteridae</taxon>
        <taxon>Pristionchus</taxon>
    </lineage>
</organism>
<comment type="caution">
    <text evidence="3">The sequence shown here is derived from an EMBL/GenBank/DDBJ whole genome shotgun (WGS) entry which is preliminary data.</text>
</comment>
<feature type="non-terminal residue" evidence="3">
    <location>
        <position position="1"/>
    </location>
</feature>
<evidence type="ECO:0000256" key="2">
    <source>
        <dbReference type="SAM" id="SignalP"/>
    </source>
</evidence>
<feature type="chain" id="PRO_5042962216" evidence="2">
    <location>
        <begin position="19"/>
        <end position="73"/>
    </location>
</feature>
<feature type="compositionally biased region" description="Gly residues" evidence="1">
    <location>
        <begin position="37"/>
        <end position="51"/>
    </location>
</feature>
<protein>
    <submittedName>
        <fullName evidence="3">Uncharacterized protein</fullName>
    </submittedName>
</protein>
<name>A0AAN5CYS9_9BILA</name>
<proteinExistence type="predicted"/>
<gene>
    <name evidence="3" type="ORF">PMAYCL1PPCAC_23207</name>
</gene>
<evidence type="ECO:0000313" key="4">
    <source>
        <dbReference type="Proteomes" id="UP001328107"/>
    </source>
</evidence>
<reference evidence="4" key="1">
    <citation type="submission" date="2022-10" db="EMBL/GenBank/DDBJ databases">
        <title>Genome assembly of Pristionchus species.</title>
        <authorList>
            <person name="Yoshida K."/>
            <person name="Sommer R.J."/>
        </authorList>
    </citation>
    <scope>NUCLEOTIDE SEQUENCE [LARGE SCALE GENOMIC DNA]</scope>
    <source>
        <strain evidence="4">RS5460</strain>
    </source>
</reference>
<evidence type="ECO:0000256" key="1">
    <source>
        <dbReference type="SAM" id="MobiDB-lite"/>
    </source>
</evidence>